<evidence type="ECO:0000313" key="2">
    <source>
        <dbReference type="EMBL" id="RVU38071.1"/>
    </source>
</evidence>
<proteinExistence type="predicted"/>
<gene>
    <name evidence="2" type="ORF">EOI86_01840</name>
</gene>
<feature type="compositionally biased region" description="Gly residues" evidence="1">
    <location>
        <begin position="1089"/>
        <end position="1098"/>
    </location>
</feature>
<dbReference type="EMBL" id="SADE01000001">
    <property type="protein sequence ID" value="RVU38071.1"/>
    <property type="molecule type" value="Genomic_DNA"/>
</dbReference>
<dbReference type="Proteomes" id="UP000287447">
    <property type="component" value="Unassembled WGS sequence"/>
</dbReference>
<keyword evidence="3" id="KW-1185">Reference proteome</keyword>
<organism evidence="2 3">
    <name type="scientific">Hwanghaeella grinnelliae</name>
    <dbReference type="NCBI Taxonomy" id="2500179"/>
    <lineage>
        <taxon>Bacteria</taxon>
        <taxon>Pseudomonadati</taxon>
        <taxon>Pseudomonadota</taxon>
        <taxon>Alphaproteobacteria</taxon>
        <taxon>Rhodospirillales</taxon>
        <taxon>Rhodospirillaceae</taxon>
        <taxon>Hwanghaeella</taxon>
    </lineage>
</organism>
<accession>A0A3S2VNT9</accession>
<name>A0A3S2VNT9_9PROT</name>
<protein>
    <submittedName>
        <fullName evidence="2">DUF3971 domain-containing protein</fullName>
    </submittedName>
</protein>
<sequence>MGIGFWRLSQGPVSLAFLTPAVQQALSQFESPMEIEVQDTVLSWGGWDRAVDILIKNVTLRQPGERPAIVLPEVSVGLSIRALGRGLIAPTSLEISSPEILVQRDADGRFSFGLSAQDLEAGDNETPVSMSVLDAFMRPPDPDSRLAYLTKVGILNATVTVSDQVAGLTWRMPQSNIILVREGNELRGNVSSILTAVGQETPISAVMLRSLDTRAMSFTLSFEELDPALVARAIPEASFLKDVQTSLTGSVKASLLLDGRPRDAEINLRGDFGRMVLNLDLDEETPVLTAGLKLFDVDTKRLAAISPLLADLKPLATRLDGTAALTTTTAGDIIAADFAVTGGQGELDLSDFDIEPLALRGLALSGRVDADLMSIVLEEARVDFLEETSLAVRGAAVKDGNAYAVDLAGDVTSFSANALELLWPETIKGGARSWVLPNIPKALVPSATIEVRGRVPLDDPAAIELDQFGGSMEIRDATVHYFRPLPPVVGISGRAEFGPGYFNITTEGGQVGKNIKLGAGRVDLTELDTLENASVSVALETPLRDALQLLDQKPLGLITKLDIDPNDLAGEGNVETSFKFRLLNSLKADDVIYAARASMRNVSMKNAPLDSTISNGVLNLDLNTSGMTISGNAEMNGEPVLIDWQENFKDTQDLRSRYDVTGIVDDEFLRGVGIDFDPYIKGSAKIDLTYQSFRRHPAMLDIAAEVTESVITADVLNWAKPKGVPGDLSLRMVFLPEGGARLEDVVLKTDELDGTGTVLLGQDFSTIMRVDIDHLSYRGNDAKGVIKRRTDGGLSIDAEGKRFDINHFLEPDRGDPTEEEPGLPFDLMASFDEIVAGAQRRLQDVAVTMAHDGDDVLALRLDARVSDGSALLIRLEPAGPGQTLNVSADNAGAALDAFNWTNRIRGGQLSVQAQRKTLDAPMTGTVLVEDFSLSNAPAIAKLLEFMSLTGILSAFSEAGLAFDEMAANFSFDDGFLEFEDARAYGSSIGITGTGHIDTDAEFVAVEGTVVPAYSVNRVLGAIPLIGPLVVGGEGQGLFAANYKIDGPLEDPEVAVNPLSALAPSFLRRLFKADTEPVEPLDTGRDDSGGTTGPAIGGN</sequence>
<dbReference type="OrthoDB" id="7161641at2"/>
<dbReference type="AlphaFoldDB" id="A0A3S2VNT9"/>
<reference evidence="3" key="1">
    <citation type="submission" date="2019-01" db="EMBL/GenBank/DDBJ databases">
        <title>Gri0909 isolated from a small marine red alga.</title>
        <authorList>
            <person name="Kim J."/>
            <person name="Jeong S.E."/>
            <person name="Jeon C.O."/>
        </authorList>
    </citation>
    <scope>NUCLEOTIDE SEQUENCE [LARGE SCALE GENOMIC DNA]</scope>
    <source>
        <strain evidence="3">Gri0909</strain>
    </source>
</reference>
<evidence type="ECO:0000256" key="1">
    <source>
        <dbReference type="SAM" id="MobiDB-lite"/>
    </source>
</evidence>
<evidence type="ECO:0000313" key="3">
    <source>
        <dbReference type="Proteomes" id="UP000287447"/>
    </source>
</evidence>
<comment type="caution">
    <text evidence="2">The sequence shown here is derived from an EMBL/GenBank/DDBJ whole genome shotgun (WGS) entry which is preliminary data.</text>
</comment>
<feature type="region of interest" description="Disordered" evidence="1">
    <location>
        <begin position="1076"/>
        <end position="1098"/>
    </location>
</feature>